<dbReference type="GO" id="GO:0015267">
    <property type="term" value="F:channel activity"/>
    <property type="evidence" value="ECO:0007669"/>
    <property type="project" value="InterPro"/>
</dbReference>
<reference evidence="13 14" key="1">
    <citation type="submission" date="2018-07" db="EMBL/GenBank/DDBJ databases">
        <title>Genome sequencing of oomycete isolates from Chile give support for New Zealand origin for Phytophthora kernoviae and make available the first Nothophytophthora sp. genome.</title>
        <authorList>
            <person name="Studholme D.J."/>
            <person name="Sanfuentes E."/>
            <person name="Panda P."/>
            <person name="Hill R."/>
            <person name="Sambles C."/>
            <person name="Grant M."/>
            <person name="Williams N.M."/>
            <person name="Mcdougal R.L."/>
        </authorList>
    </citation>
    <scope>NUCLEOTIDE SEQUENCE [LARGE SCALE GENOMIC DNA]</scope>
    <source>
        <strain evidence="11">Chile2</strain>
        <strain evidence="12">Chile4</strain>
    </source>
</reference>
<dbReference type="InterPro" id="IPR000322">
    <property type="entry name" value="Glyco_hydro_31_TIM"/>
</dbReference>
<comment type="caution">
    <text evidence="11">The sequence shown here is derived from an EMBL/GenBank/DDBJ whole genome shotgun (WGS) entry which is preliminary data.</text>
</comment>
<feature type="transmembrane region" description="Helical" evidence="7">
    <location>
        <begin position="172"/>
        <end position="196"/>
    </location>
</feature>
<gene>
    <name evidence="11" type="ORF">BBI17_004745</name>
    <name evidence="12" type="ORF">BBO99_00004558</name>
</gene>
<dbReference type="InterPro" id="IPR017853">
    <property type="entry name" value="GH"/>
</dbReference>
<dbReference type="GO" id="GO:0016906">
    <property type="term" value="F:sterol 3-beta-glucosyltransferase activity"/>
    <property type="evidence" value="ECO:0007669"/>
    <property type="project" value="UniProtKB-ARBA"/>
</dbReference>
<dbReference type="Pfam" id="PF00230">
    <property type="entry name" value="MIP"/>
    <property type="match status" value="1"/>
</dbReference>
<dbReference type="Pfam" id="PF06722">
    <property type="entry name" value="EryCIII-like_C"/>
    <property type="match status" value="1"/>
</dbReference>
<dbReference type="SUPFAM" id="SSF74650">
    <property type="entry name" value="Galactose mutarotase-like"/>
    <property type="match status" value="1"/>
</dbReference>
<evidence type="ECO:0000256" key="1">
    <source>
        <dbReference type="ARBA" id="ARBA00004141"/>
    </source>
</evidence>
<dbReference type="InterPro" id="IPR011013">
    <property type="entry name" value="Gal_mutarotase_sf_dom"/>
</dbReference>
<accession>A0A3R7JDQ0</accession>
<dbReference type="InterPro" id="IPR023271">
    <property type="entry name" value="Aquaporin-like"/>
</dbReference>
<dbReference type="Gene3D" id="3.40.50.2000">
    <property type="entry name" value="Glycogen Phosphorylase B"/>
    <property type="match status" value="3"/>
</dbReference>
<dbReference type="Pfam" id="PF01055">
    <property type="entry name" value="Glyco_hydro_31_2nd"/>
    <property type="match status" value="1"/>
</dbReference>
<feature type="domain" description="Erythromycin biosynthesis protein CIII-like C-terminal" evidence="9">
    <location>
        <begin position="534"/>
        <end position="660"/>
    </location>
</feature>
<dbReference type="InterPro" id="IPR000425">
    <property type="entry name" value="MIP"/>
</dbReference>
<evidence type="ECO:0000256" key="6">
    <source>
        <dbReference type="ARBA" id="ARBA00023136"/>
    </source>
</evidence>
<feature type="domain" description="Glycosyl hydrolase family 31 C-terminal" evidence="10">
    <location>
        <begin position="1970"/>
        <end position="2065"/>
    </location>
</feature>
<dbReference type="STRING" id="325452.A0A3R7JDQ0"/>
<keyword evidence="5 7" id="KW-1133">Transmembrane helix</keyword>
<dbReference type="EMBL" id="MBDN02000112">
    <property type="protein sequence ID" value="RLN80338.1"/>
    <property type="molecule type" value="Genomic_DNA"/>
</dbReference>
<evidence type="ECO:0000256" key="4">
    <source>
        <dbReference type="ARBA" id="ARBA00022692"/>
    </source>
</evidence>
<dbReference type="InterPro" id="IPR048395">
    <property type="entry name" value="Glyco_hydro_31_C"/>
</dbReference>
<evidence type="ECO:0000313" key="13">
    <source>
        <dbReference type="Proteomes" id="UP000285624"/>
    </source>
</evidence>
<dbReference type="SUPFAM" id="SSF51011">
    <property type="entry name" value="Glycosyl hydrolase domain"/>
    <property type="match status" value="1"/>
</dbReference>
<evidence type="ECO:0000259" key="9">
    <source>
        <dbReference type="Pfam" id="PF06722"/>
    </source>
</evidence>
<dbReference type="Proteomes" id="UP000285883">
    <property type="component" value="Unassembled WGS sequence"/>
</dbReference>
<feature type="transmembrane region" description="Helical" evidence="7">
    <location>
        <begin position="77"/>
        <end position="103"/>
    </location>
</feature>
<proteinExistence type="inferred from homology"/>
<evidence type="ECO:0000256" key="2">
    <source>
        <dbReference type="ARBA" id="ARBA00007806"/>
    </source>
</evidence>
<dbReference type="Gene3D" id="2.60.40.1180">
    <property type="entry name" value="Golgi alpha-mannosidase II"/>
    <property type="match status" value="1"/>
</dbReference>
<evidence type="ECO:0000313" key="11">
    <source>
        <dbReference type="EMBL" id="RLN38243.1"/>
    </source>
</evidence>
<dbReference type="GO" id="GO:0030246">
    <property type="term" value="F:carbohydrate binding"/>
    <property type="evidence" value="ECO:0007669"/>
    <property type="project" value="InterPro"/>
</dbReference>
<evidence type="ECO:0000313" key="14">
    <source>
        <dbReference type="Proteomes" id="UP000285883"/>
    </source>
</evidence>
<dbReference type="CDD" id="cd14752">
    <property type="entry name" value="GH31_N"/>
    <property type="match status" value="1"/>
</dbReference>
<feature type="transmembrane region" description="Helical" evidence="7">
    <location>
        <begin position="49"/>
        <end position="71"/>
    </location>
</feature>
<dbReference type="EMBL" id="MAYM02000471">
    <property type="protein sequence ID" value="RLN38243.1"/>
    <property type="molecule type" value="Genomic_DNA"/>
</dbReference>
<evidence type="ECO:0000313" key="12">
    <source>
        <dbReference type="EMBL" id="RLN80338.1"/>
    </source>
</evidence>
<name>A0A3R7JDQ0_9STRA</name>
<feature type="transmembrane region" description="Helical" evidence="7">
    <location>
        <begin position="124"/>
        <end position="146"/>
    </location>
</feature>
<dbReference type="InterPro" id="IPR013780">
    <property type="entry name" value="Glyco_hydro_b"/>
</dbReference>
<dbReference type="Pfam" id="PF21365">
    <property type="entry name" value="Glyco_hydro_31_3rd"/>
    <property type="match status" value="1"/>
</dbReference>
<dbReference type="GO" id="GO:0005975">
    <property type="term" value="P:carbohydrate metabolic process"/>
    <property type="evidence" value="ECO:0007669"/>
    <property type="project" value="InterPro"/>
</dbReference>
<feature type="transmembrane region" description="Helical" evidence="7">
    <location>
        <begin position="258"/>
        <end position="280"/>
    </location>
</feature>
<evidence type="ECO:0000259" key="10">
    <source>
        <dbReference type="Pfam" id="PF21365"/>
    </source>
</evidence>
<dbReference type="Gene3D" id="1.20.1080.10">
    <property type="entry name" value="Glycerol uptake facilitator protein"/>
    <property type="match status" value="1"/>
</dbReference>
<dbReference type="NCBIfam" id="TIGR00861">
    <property type="entry name" value="MIP"/>
    <property type="match status" value="1"/>
</dbReference>
<evidence type="ECO:0000256" key="7">
    <source>
        <dbReference type="SAM" id="Phobius"/>
    </source>
</evidence>
<evidence type="ECO:0000256" key="3">
    <source>
        <dbReference type="ARBA" id="ARBA00022679"/>
    </source>
</evidence>
<dbReference type="SUPFAM" id="SSF53756">
    <property type="entry name" value="UDP-Glycosyltransferase/glycogen phosphorylase"/>
    <property type="match status" value="2"/>
</dbReference>
<dbReference type="FunFam" id="3.40.50.2000:FF:000163">
    <property type="entry name" value="Sterol 3-beta-glucosyltransferase"/>
    <property type="match status" value="2"/>
</dbReference>
<keyword evidence="4 7" id="KW-0812">Transmembrane</keyword>
<dbReference type="PRINTS" id="PR00783">
    <property type="entry name" value="MINTRINSICP"/>
</dbReference>
<dbReference type="CDD" id="cd00333">
    <property type="entry name" value="MIP"/>
    <property type="match status" value="1"/>
</dbReference>
<dbReference type="InterPro" id="IPR050426">
    <property type="entry name" value="Glycosyltransferase_28"/>
</dbReference>
<dbReference type="GO" id="GO:0016020">
    <property type="term" value="C:membrane"/>
    <property type="evidence" value="ECO:0007669"/>
    <property type="project" value="UniProtKB-SubCell"/>
</dbReference>
<dbReference type="Proteomes" id="UP000285624">
    <property type="component" value="Unassembled WGS sequence"/>
</dbReference>
<dbReference type="PANTHER" id="PTHR48050:SF13">
    <property type="entry name" value="STEROL 3-BETA-GLUCOSYLTRANSFERASE UGT80A2"/>
    <property type="match status" value="1"/>
</dbReference>
<keyword evidence="3" id="KW-0808">Transferase</keyword>
<feature type="domain" description="Glycoside hydrolase family 31 TIM barrel" evidence="8">
    <location>
        <begin position="1624"/>
        <end position="1949"/>
    </location>
</feature>
<evidence type="ECO:0000256" key="5">
    <source>
        <dbReference type="ARBA" id="ARBA00022989"/>
    </source>
</evidence>
<dbReference type="Gene3D" id="2.60.40.1760">
    <property type="entry name" value="glycosyl hydrolase (family 31)"/>
    <property type="match status" value="1"/>
</dbReference>
<dbReference type="GO" id="GO:0004553">
    <property type="term" value="F:hydrolase activity, hydrolyzing O-glycosyl compounds"/>
    <property type="evidence" value="ECO:0007669"/>
    <property type="project" value="InterPro"/>
</dbReference>
<keyword evidence="13" id="KW-1185">Reference proteome</keyword>
<dbReference type="InterPro" id="IPR002213">
    <property type="entry name" value="UDP_glucos_trans"/>
</dbReference>
<organism evidence="11 14">
    <name type="scientific">Phytophthora kernoviae</name>
    <dbReference type="NCBI Taxonomy" id="325452"/>
    <lineage>
        <taxon>Eukaryota</taxon>
        <taxon>Sar</taxon>
        <taxon>Stramenopiles</taxon>
        <taxon>Oomycota</taxon>
        <taxon>Peronosporomycetes</taxon>
        <taxon>Peronosporales</taxon>
        <taxon>Peronosporaceae</taxon>
        <taxon>Phytophthora</taxon>
    </lineage>
</organism>
<dbReference type="Gene3D" id="3.20.20.80">
    <property type="entry name" value="Glycosidases"/>
    <property type="match status" value="1"/>
</dbReference>
<protein>
    <submittedName>
        <fullName evidence="11">Uncharacterized protein</fullName>
    </submittedName>
</protein>
<dbReference type="PANTHER" id="PTHR48050">
    <property type="entry name" value="STEROL 3-BETA-GLUCOSYLTRANSFERASE"/>
    <property type="match status" value="1"/>
</dbReference>
<dbReference type="SUPFAM" id="SSF81338">
    <property type="entry name" value="Aquaporin-like"/>
    <property type="match status" value="1"/>
</dbReference>
<evidence type="ECO:0000259" key="8">
    <source>
        <dbReference type="Pfam" id="PF01055"/>
    </source>
</evidence>
<dbReference type="CDD" id="cd03784">
    <property type="entry name" value="GT1_Gtf-like"/>
    <property type="match status" value="1"/>
</dbReference>
<sequence length="2093" mass="228485">MTRNSNLEKNDQSAYMDLEAHESASHLQHMTPVQNVPYMVKSQFAKEMMAEFVATFVTMLFGLSCMTQVVLSSEANGNFVTIALCWGLAFFFGITVGGGVSGAHLNPSVTTTLALLKLLPWKKVPFYILNQVIAAYVAALVVYILYRPMFNEVDPDRMTTHTIFATYPHENVGNFTCFLTEFVATALLILGILALLDQHNRPIGKKAVPPAVGALVSTIAMGFAMNTGLAINPARDLGPRLFMLCAGWGSRVFSLNHYYFWVPIVAPITGGAFGALVDFVMSHGVEFYPLGGDPKVLAAYMVKTGGHLIPTKIETLTKDVPRNKEMINEIVHSTWPAVSAADPDGGGPGVPGVPFQAQAIIANPVSYGHIHVAERLGVPLHIMFPQPWVPTMAFPHPLANMSYTDELKKSNYLSYKVVDLLMWQGTEGIINEFRTKVLKLRKIRNGDGGRDLLLDLNIPHAFMWSPQLVPKPADWGDLYDVIGTVTLSGGPDSSYTPSPELEAFLSTDGGPIFVGFGSMMLADPLATTKIIIDAATQANVRVLVQSSWSDMAGDLDIPNNVFFLGNCPHDWLMPRVSAVVHHGGAGTTAAGLLAGKPTFIVPFFGDQPFWGHAVVTAGVGVEPCPIAQLTTEKLRAAFVKLTSPILRARSLELQEVMRREDGASEAVRVFYRHLPTQAMWCDLDHERIATRWSPRDRLKLCDRCAFIISARPENEGEKMLSYHCVDYTARGPTSTLEADNAVDELSIAQWQAFSTYQRDKAARLLRANGNLPVPAMNISLAAIGTWDNGVKQFVAVGMKLVAHGHRVRLAANECFRAKIIARGLEFYPLANAPDSIQDFARLLYDAQSAALDAEPGHSCVGAFQAFRELIYSLWPAACGADPHGGAANVAGKHFRADALLWHPMLLGHAHVAERLGIPFQCASLDPLSPTFEFPHVLSSIPGLEIVTMAPQKSNLLTYDVADAILCHGGVSDVLNQFRAFIGLTNCFNKTDSLAKWEVPHMYLYSPALLRKPVDWGAELTVTGHVTTLQNDSESRCLPRALTYFAVALPDVPVIYFGLSTRIMAFGEVEGMLRKVDITAQQLQIRVIVQILTADGAACNPTGSDWIYHAESDIPYAQIFPYVAATIHWGEADVLAEGLKSGKPVAVCGSHPFQLFTARMSERSGVGIPLINPAICTVKSLTRSFQQLLQPGIRQNAQLLARTFDPEQALNAAVQAFYSNLPLPAMRCDVNPSKIARVFDSRHGLKLSLEAYLAVEPVRDTNKGFLLYKPLLYGGGRPPTYSIRGIPGEILHDVRPAREIDAIEMILDVLEAQDDSCSSYMSQSFTTRSSSGSFSRHMNTELYWTSRKEEESESSFSIVNSAGDQVWKSAPDRPLISASTGLTTITQASGNFQLSSEDVGIPCQAATISDWTWALSFTLDVSSEDDSQPLLFNASVAGTNVDNVYLSYESPQNEAFFGLGEQTGIGNLRGWRVPVWTREGGVGRGEEPVTTYLNENASISGAFAGGSLLTTYTGVGSLTTSLGRWVILDGTKYALFDLASNATSPFEDTAAGYLAGNITEGDYANGSTTTVQVMYEGTSMSGWIGRAAQGNPLLEATGALTKVTGRQPKIPDWAHDGAILGIQGGQDFVEEVVQNVISANMPLVSVWLQDWSGTRLQTGAYGISLHRLWWNWEPDTTLYPTWAEWVPHLQSTYGVRTMSYINTFLANVSSKSTGYNTSFYEIAAAEGRFVANATADDGSAWTITSGPGIDAGLLDLSNQSTIDWFKALVKKQYYSVPISGMMQDFGEYLSVDDSVSLSSGTISPRIFHNDYPTVWAALLRDVATELGVENDTIGFHRSAGTFSAKHTNLFWVGDQNIDESREDGMRAVISSTLHVGASGFAQTHSDIGGYTNTLAAVGNITRSAPLLGRWGELGAFSGTAFRTHEGNIPQVNVQAYTDAETRAYHAYNARMFRSLKPYRLALLDEYQSNGWPIVRHPMVYSPNDSIACAVIDDTFWLGEALYVAPVYDLSTLSVEVYLPPIQVDSQGTAVNESSYTYRHLWSGDEYAPGQTVTVDAPWGKPGVFMRWPVTEQEGLQLQQLWEFVIAENTTVLAA</sequence>
<comment type="similarity">
    <text evidence="2">Belongs to the glycosyl hydrolase 31 family.</text>
</comment>
<dbReference type="FunFam" id="3.40.50.2000:FF:000009">
    <property type="entry name" value="Sterol 3-beta-glucosyltransferase UGT80A2"/>
    <property type="match status" value="1"/>
</dbReference>
<dbReference type="SUPFAM" id="SSF51445">
    <property type="entry name" value="(Trans)glycosidases"/>
    <property type="match status" value="1"/>
</dbReference>
<dbReference type="InterPro" id="IPR010610">
    <property type="entry name" value="EryCIII-like_C"/>
</dbReference>
<keyword evidence="6 7" id="KW-0472">Membrane</keyword>
<comment type="subcellular location">
    <subcellularLocation>
        <location evidence="1">Membrane</location>
        <topology evidence="1">Multi-pass membrane protein</topology>
    </subcellularLocation>
</comment>